<dbReference type="PROSITE" id="PS50965">
    <property type="entry name" value="NERD"/>
    <property type="match status" value="1"/>
</dbReference>
<evidence type="ECO:0000313" key="3">
    <source>
        <dbReference type="Proteomes" id="UP000321491"/>
    </source>
</evidence>
<comment type="caution">
    <text evidence="2">The sequence shown here is derived from an EMBL/GenBank/DDBJ whole genome shotgun (WGS) entry which is preliminary data.</text>
</comment>
<proteinExistence type="predicted"/>
<dbReference type="RefSeq" id="WP_146935187.1">
    <property type="nucleotide sequence ID" value="NZ_BJXW01000007.1"/>
</dbReference>
<protein>
    <submittedName>
        <fullName evidence="2">Nuclease</fullName>
    </submittedName>
</protein>
<dbReference type="InterPro" id="IPR011528">
    <property type="entry name" value="NERD"/>
</dbReference>
<evidence type="ECO:0000259" key="1">
    <source>
        <dbReference type="PROSITE" id="PS50965"/>
    </source>
</evidence>
<accession>A0A511UWN2</accession>
<gene>
    <name evidence="2" type="ORF">CQU01_03960</name>
</gene>
<dbReference type="AlphaFoldDB" id="A0A511UWN2"/>
<evidence type="ECO:0000313" key="2">
    <source>
        <dbReference type="EMBL" id="GEN30158.1"/>
    </source>
</evidence>
<sequence>MLERTKPYILLWSEAALPRLVPNHASHSDVTNIFHRYLKGYIGEKKVDYHINFLRKKFTILRGITLKNKDRTFQIDTLILSNYAIFPLEVKNFANQITFDSDLNQFIRNDGETETGFRHPISQAEAQRMNLIQWLDEHSIHSIPIHYFVVIANPETVIKITGDGEAKKRITKIVSHGEHIPQKILTLEKHFESQLYRKINHVQLGKLIVKNAHTKYTDYCNRLNIQLKDIKPGVKCPACKEIGMVRHREKWLCQKCQHTSRTAHIPTIREFLIIFGRGISNRECRYFLQVDSRQLATRLLKSANLYYSHKYRRWFSKDIPYFLNKL</sequence>
<dbReference type="Proteomes" id="UP000321491">
    <property type="component" value="Unassembled WGS sequence"/>
</dbReference>
<feature type="domain" description="NERD" evidence="1">
    <location>
        <begin position="39"/>
        <end position="154"/>
    </location>
</feature>
<reference evidence="2 3" key="1">
    <citation type="submission" date="2019-07" db="EMBL/GenBank/DDBJ databases">
        <title>Whole genome shotgun sequence of Cerasibacillus quisquiliarum NBRC 102429.</title>
        <authorList>
            <person name="Hosoyama A."/>
            <person name="Uohara A."/>
            <person name="Ohji S."/>
            <person name="Ichikawa N."/>
        </authorList>
    </citation>
    <scope>NUCLEOTIDE SEQUENCE [LARGE SCALE GENOMIC DNA]</scope>
    <source>
        <strain evidence="2 3">NBRC 102429</strain>
    </source>
</reference>
<dbReference type="Pfam" id="PF08378">
    <property type="entry name" value="NERD"/>
    <property type="match status" value="1"/>
</dbReference>
<name>A0A511UWN2_9BACI</name>
<keyword evidence="3" id="KW-1185">Reference proteome</keyword>
<dbReference type="OrthoDB" id="569879at2"/>
<dbReference type="EMBL" id="BJXW01000007">
    <property type="protein sequence ID" value="GEN30158.1"/>
    <property type="molecule type" value="Genomic_DNA"/>
</dbReference>
<organism evidence="2 3">
    <name type="scientific">Cerasibacillus quisquiliarum</name>
    <dbReference type="NCBI Taxonomy" id="227865"/>
    <lineage>
        <taxon>Bacteria</taxon>
        <taxon>Bacillati</taxon>
        <taxon>Bacillota</taxon>
        <taxon>Bacilli</taxon>
        <taxon>Bacillales</taxon>
        <taxon>Bacillaceae</taxon>
        <taxon>Cerasibacillus</taxon>
    </lineage>
</organism>